<protein>
    <submittedName>
        <fullName evidence="1">Uncharacterized protein</fullName>
    </submittedName>
</protein>
<accession>C0CZ76</accession>
<proteinExistence type="predicted"/>
<reference evidence="1 2" key="1">
    <citation type="submission" date="2009-01" db="EMBL/GenBank/DDBJ databases">
        <authorList>
            <person name="Fulton L."/>
            <person name="Clifton S."/>
            <person name="Fulton B."/>
            <person name="Xu J."/>
            <person name="Minx P."/>
            <person name="Pepin K.H."/>
            <person name="Johnson M."/>
            <person name="Bhonagiri V."/>
            <person name="Nash W.E."/>
            <person name="Mardis E.R."/>
            <person name="Wilson R.K."/>
        </authorList>
    </citation>
    <scope>NUCLEOTIDE SEQUENCE [LARGE SCALE GENOMIC DNA]</scope>
    <source>
        <strain evidence="1 2">DSM 15981</strain>
    </source>
</reference>
<gene>
    <name evidence="1" type="ORF">CLOSTASPAR_02302</name>
</gene>
<reference evidence="1 2" key="2">
    <citation type="submission" date="2009-02" db="EMBL/GenBank/DDBJ databases">
        <title>Draft genome sequence of Clostridium asparagiforme (DSM 15981).</title>
        <authorList>
            <person name="Sudarsanam P."/>
            <person name="Ley R."/>
            <person name="Guruge J."/>
            <person name="Turnbaugh P.J."/>
            <person name="Mahowald M."/>
            <person name="Liep D."/>
            <person name="Gordon J."/>
        </authorList>
    </citation>
    <scope>NUCLEOTIDE SEQUENCE [LARGE SCALE GENOMIC DNA]</scope>
    <source>
        <strain evidence="1 2">DSM 15981</strain>
    </source>
</reference>
<organism evidence="1 2">
    <name type="scientific">[Clostridium] asparagiforme DSM 15981</name>
    <dbReference type="NCBI Taxonomy" id="518636"/>
    <lineage>
        <taxon>Bacteria</taxon>
        <taxon>Bacillati</taxon>
        <taxon>Bacillota</taxon>
        <taxon>Clostridia</taxon>
        <taxon>Lachnospirales</taxon>
        <taxon>Lachnospiraceae</taxon>
        <taxon>Enterocloster</taxon>
    </lineage>
</organism>
<dbReference type="AlphaFoldDB" id="C0CZ76"/>
<evidence type="ECO:0000313" key="1">
    <source>
        <dbReference type="EMBL" id="EEG55611.1"/>
    </source>
</evidence>
<keyword evidence="2" id="KW-1185">Reference proteome</keyword>
<dbReference type="HOGENOM" id="CLU_3287134_0_0_9"/>
<sequence>MENCGQGLKSSGFFSTIWNKCVETRNSARELCAGGVLFCL</sequence>
<name>C0CZ76_9FIRM</name>
<comment type="caution">
    <text evidence="1">The sequence shown here is derived from an EMBL/GenBank/DDBJ whole genome shotgun (WGS) entry which is preliminary data.</text>
</comment>
<dbReference type="EMBL" id="ACCJ01000137">
    <property type="protein sequence ID" value="EEG55611.1"/>
    <property type="molecule type" value="Genomic_DNA"/>
</dbReference>
<dbReference type="Proteomes" id="UP000004756">
    <property type="component" value="Unassembled WGS sequence"/>
</dbReference>
<evidence type="ECO:0000313" key="2">
    <source>
        <dbReference type="Proteomes" id="UP000004756"/>
    </source>
</evidence>